<evidence type="ECO:0000256" key="2">
    <source>
        <dbReference type="ARBA" id="ARBA00038334"/>
    </source>
</evidence>
<accession>A0A9P4IK66</accession>
<dbReference type="InterPro" id="IPR000639">
    <property type="entry name" value="Epox_hydrolase-like"/>
</dbReference>
<dbReference type="AlphaFoldDB" id="A0A9P4IK66"/>
<reference evidence="4" key="1">
    <citation type="journal article" date="2020" name="Stud. Mycol.">
        <title>101 Dothideomycetes genomes: a test case for predicting lifestyles and emergence of pathogens.</title>
        <authorList>
            <person name="Haridas S."/>
            <person name="Albert R."/>
            <person name="Binder M."/>
            <person name="Bloem J."/>
            <person name="Labutti K."/>
            <person name="Salamov A."/>
            <person name="Andreopoulos B."/>
            <person name="Baker S."/>
            <person name="Barry K."/>
            <person name="Bills G."/>
            <person name="Bluhm B."/>
            <person name="Cannon C."/>
            <person name="Castanera R."/>
            <person name="Culley D."/>
            <person name="Daum C."/>
            <person name="Ezra D."/>
            <person name="Gonzalez J."/>
            <person name="Henrissat B."/>
            <person name="Kuo A."/>
            <person name="Liang C."/>
            <person name="Lipzen A."/>
            <person name="Lutzoni F."/>
            <person name="Magnuson J."/>
            <person name="Mondo S."/>
            <person name="Nolan M."/>
            <person name="Ohm R."/>
            <person name="Pangilinan J."/>
            <person name="Park H.-J."/>
            <person name="Ramirez L."/>
            <person name="Alfaro M."/>
            <person name="Sun H."/>
            <person name="Tritt A."/>
            <person name="Yoshinaga Y."/>
            <person name="Zwiers L.-H."/>
            <person name="Turgeon B."/>
            <person name="Goodwin S."/>
            <person name="Spatafora J."/>
            <person name="Crous P."/>
            <person name="Grigoriev I."/>
        </authorList>
    </citation>
    <scope>NUCLEOTIDE SEQUENCE</scope>
    <source>
        <strain evidence="4">CBS 133067</strain>
    </source>
</reference>
<dbReference type="Pfam" id="PF00561">
    <property type="entry name" value="Abhydrolase_1"/>
    <property type="match status" value="1"/>
</dbReference>
<evidence type="ECO:0000256" key="1">
    <source>
        <dbReference type="ARBA" id="ARBA00022801"/>
    </source>
</evidence>
<dbReference type="GO" id="GO:0016787">
    <property type="term" value="F:hydrolase activity"/>
    <property type="evidence" value="ECO:0007669"/>
    <property type="project" value="UniProtKB-KW"/>
</dbReference>
<evidence type="ECO:0000313" key="4">
    <source>
        <dbReference type="EMBL" id="KAF2100740.1"/>
    </source>
</evidence>
<proteinExistence type="inferred from homology"/>
<comment type="similarity">
    <text evidence="2">Belongs to the AB hydrolase superfamily. Epoxide hydrolase family.</text>
</comment>
<protein>
    <submittedName>
        <fullName evidence="4">Alpha/beta hydrolase fold protein-like protein</fullName>
    </submittedName>
</protein>
<dbReference type="Gene3D" id="3.40.50.1820">
    <property type="entry name" value="alpha/beta hydrolase"/>
    <property type="match status" value="1"/>
</dbReference>
<dbReference type="InterPro" id="IPR029058">
    <property type="entry name" value="AB_hydrolase_fold"/>
</dbReference>
<dbReference type="PRINTS" id="PR00412">
    <property type="entry name" value="EPOXHYDRLASE"/>
</dbReference>
<gene>
    <name evidence="4" type="ORF">NA57DRAFT_74338</name>
</gene>
<dbReference type="SUPFAM" id="SSF53474">
    <property type="entry name" value="alpha/beta-Hydrolases"/>
    <property type="match status" value="1"/>
</dbReference>
<comment type="caution">
    <text evidence="4">The sequence shown here is derived from an EMBL/GenBank/DDBJ whole genome shotgun (WGS) entry which is preliminary data.</text>
</comment>
<dbReference type="PANTHER" id="PTHR43329">
    <property type="entry name" value="EPOXIDE HYDROLASE"/>
    <property type="match status" value="1"/>
</dbReference>
<dbReference type="Proteomes" id="UP000799772">
    <property type="component" value="Unassembled WGS sequence"/>
</dbReference>
<name>A0A9P4IK66_9PEZI</name>
<keyword evidence="5" id="KW-1185">Reference proteome</keyword>
<dbReference type="OrthoDB" id="408373at2759"/>
<sequence>MAARAYDDTAWRRGHAHISGQVSTPDEVTLAYIDCVKTTHPKGNIVLIHGFPQTSYQFRHVITPLADAGYRVIAPDYRGAGDSSHPRGLDGFHKTSMAADIYALLTTHLDIAEPAHIVGHDIGAMVSHALATSFPSFTQSVIFGECPLPGTSTYSAIKHDPAVFHFSFHQQPDLPEALVAGREAMYLEHFYARHAHNAGAIGDGDIAHYVRKYSQAGALRCGFDTYRAFEADARANVERVKAQGKCSVPCLALAGRESPWCESAEGQAREMYSRVEAASVEGSGHWCAEENPEGFVEAVLRFVEKYNDHD</sequence>
<dbReference type="InterPro" id="IPR000073">
    <property type="entry name" value="AB_hydrolase_1"/>
</dbReference>
<keyword evidence="1 4" id="KW-0378">Hydrolase</keyword>
<organism evidence="4 5">
    <name type="scientific">Rhizodiscina lignyota</name>
    <dbReference type="NCBI Taxonomy" id="1504668"/>
    <lineage>
        <taxon>Eukaryota</taxon>
        <taxon>Fungi</taxon>
        <taxon>Dikarya</taxon>
        <taxon>Ascomycota</taxon>
        <taxon>Pezizomycotina</taxon>
        <taxon>Dothideomycetes</taxon>
        <taxon>Pleosporomycetidae</taxon>
        <taxon>Aulographales</taxon>
        <taxon>Rhizodiscinaceae</taxon>
        <taxon>Rhizodiscina</taxon>
    </lineage>
</organism>
<dbReference type="EMBL" id="ML978124">
    <property type="protein sequence ID" value="KAF2100740.1"/>
    <property type="molecule type" value="Genomic_DNA"/>
</dbReference>
<feature type="domain" description="AB hydrolase-1" evidence="3">
    <location>
        <begin position="45"/>
        <end position="143"/>
    </location>
</feature>
<evidence type="ECO:0000313" key="5">
    <source>
        <dbReference type="Proteomes" id="UP000799772"/>
    </source>
</evidence>
<evidence type="ECO:0000259" key="3">
    <source>
        <dbReference type="Pfam" id="PF00561"/>
    </source>
</evidence>